<dbReference type="GO" id="GO:0003887">
    <property type="term" value="F:DNA-directed DNA polymerase activity"/>
    <property type="evidence" value="ECO:0007669"/>
    <property type="project" value="InterPro"/>
</dbReference>
<name>A0A7Y3YTI9_9VIBR</name>
<evidence type="ECO:0000313" key="4">
    <source>
        <dbReference type="EMBL" id="NOH36180.1"/>
    </source>
</evidence>
<evidence type="ECO:0000256" key="2">
    <source>
        <dbReference type="SAM" id="Coils"/>
    </source>
</evidence>
<comment type="similarity">
    <text evidence="1">Belongs to the initiator RepB protein family.</text>
</comment>
<organism evidence="4 5">
    <name type="scientific">Vibrio chagasii</name>
    <dbReference type="NCBI Taxonomy" id="170679"/>
    <lineage>
        <taxon>Bacteria</taxon>
        <taxon>Pseudomonadati</taxon>
        <taxon>Pseudomonadota</taxon>
        <taxon>Gammaproteobacteria</taxon>
        <taxon>Vibrionales</taxon>
        <taxon>Vibrionaceae</taxon>
        <taxon>Vibrio</taxon>
    </lineage>
</organism>
<evidence type="ECO:0000256" key="1">
    <source>
        <dbReference type="ARBA" id="ARBA00038283"/>
    </source>
</evidence>
<gene>
    <name evidence="4" type="ORF">F0245_22985</name>
</gene>
<protein>
    <submittedName>
        <fullName evidence="4">Replication initiation protein</fullName>
    </submittedName>
</protein>
<sequence length="352" mass="40733">MTTNNTLEEHDAYHLKSHSLIYASTDLTSKMMDIFALMLTRMRECDWEDENGHEIVPDYTFNSSELCEFFQVEKKQLYAAIQRPSQGLAQKEIGIEENGQFRYRPILSEISYTNGTLTITPNGKLRKTYIIKASDNGYAKIDNKFFKALRNPNTKKVFEFLSRYRYDKEMYHLKISKLQTMFGVFGKKGEVKKKSYELQSAFIYKVIEPSLVEIANSLEAKGKLEVLAKNGRLGYEIIEKPNNESLIKFNVRWLNQVPKDKVKEATKKVLELMQEVNVASKSGNKVELDVLIKLEKNLRLIGRDEQADTIRQKVADRKEQVAIEREREAKEAEENEMSKVDELLAKGFLDSL</sequence>
<proteinExistence type="inferred from homology"/>
<dbReference type="AlphaFoldDB" id="A0A7Y3YTI9"/>
<dbReference type="Gene3D" id="1.10.10.10">
    <property type="entry name" value="Winged helix-like DNA-binding domain superfamily/Winged helix DNA-binding domain"/>
    <property type="match status" value="1"/>
</dbReference>
<dbReference type="InterPro" id="IPR000525">
    <property type="entry name" value="Initiator_Rep_WH1"/>
</dbReference>
<accession>A0A7Y3YTI9</accession>
<dbReference type="InterPro" id="IPR036390">
    <property type="entry name" value="WH_DNA-bd_sf"/>
</dbReference>
<feature type="coiled-coil region" evidence="2">
    <location>
        <begin position="315"/>
        <end position="343"/>
    </location>
</feature>
<evidence type="ECO:0000259" key="3">
    <source>
        <dbReference type="Pfam" id="PF01051"/>
    </source>
</evidence>
<comment type="caution">
    <text evidence="4">The sequence shown here is derived from an EMBL/GenBank/DDBJ whole genome shotgun (WGS) entry which is preliminary data.</text>
</comment>
<evidence type="ECO:0000313" key="5">
    <source>
        <dbReference type="Proteomes" id="UP000525336"/>
    </source>
</evidence>
<dbReference type="RefSeq" id="WP_171369367.1">
    <property type="nucleotide sequence ID" value="NZ_VTXW01000039.1"/>
</dbReference>
<dbReference type="Proteomes" id="UP000525336">
    <property type="component" value="Unassembled WGS sequence"/>
</dbReference>
<dbReference type="SUPFAM" id="SSF46785">
    <property type="entry name" value="Winged helix' DNA-binding domain"/>
    <property type="match status" value="2"/>
</dbReference>
<keyword evidence="2" id="KW-0175">Coiled coil</keyword>
<dbReference type="InterPro" id="IPR036388">
    <property type="entry name" value="WH-like_DNA-bd_sf"/>
</dbReference>
<dbReference type="EMBL" id="VTXW01000039">
    <property type="protein sequence ID" value="NOH36180.1"/>
    <property type="molecule type" value="Genomic_DNA"/>
</dbReference>
<reference evidence="4 5" key="1">
    <citation type="submission" date="2019-09" db="EMBL/GenBank/DDBJ databases">
        <title>Draft genome sequencing and comparative genomics of hatchery-associated Vibrios.</title>
        <authorList>
            <person name="Kehlet-Delgado H."/>
            <person name="Mueller R.S."/>
        </authorList>
    </citation>
    <scope>NUCLEOTIDE SEQUENCE [LARGE SCALE GENOMIC DNA]</scope>
    <source>
        <strain evidence="4 5">00-90-10</strain>
    </source>
</reference>
<dbReference type="GO" id="GO:0006270">
    <property type="term" value="P:DNA replication initiation"/>
    <property type="evidence" value="ECO:0007669"/>
    <property type="project" value="InterPro"/>
</dbReference>
<dbReference type="Pfam" id="PF01051">
    <property type="entry name" value="Rep3_N"/>
    <property type="match status" value="1"/>
</dbReference>
<feature type="domain" description="Initiator Rep protein WH1" evidence="3">
    <location>
        <begin position="16"/>
        <end position="162"/>
    </location>
</feature>